<dbReference type="Pfam" id="PF13769">
    <property type="entry name" value="Virulence_fact"/>
    <property type="match status" value="1"/>
</dbReference>
<dbReference type="SMART" id="SM00567">
    <property type="entry name" value="EZ_HEAT"/>
    <property type="match status" value="4"/>
</dbReference>
<dbReference type="Gene3D" id="3.30.1370.70">
    <property type="entry name" value="Scaffold protein Nfu/NifU, N-terminal domain"/>
    <property type="match status" value="1"/>
</dbReference>
<dbReference type="InterPro" id="IPR014824">
    <property type="entry name" value="Nfu/NifU_N"/>
</dbReference>
<gene>
    <name evidence="2" type="ORF">IC620_12765</name>
</gene>
<name>A0A926ND65_9BACL</name>
<sequence>MKILSIEPTPSPNVMKLNLDSTLAEGESYNFMKNEAVDAPQHLQALLRIEGVKSAFQVLDFIALERHPKAKWQTVLAEARRALGEEQSPIAVEKAEEIVHADEYKEVNVSIQKIKGIPIQIKLMKNDEEKRIGLPDRFRQAVMDVQNKVSNLVFERKWEEESARYGDLTSVGDAVLEEISAAYDEVRLQQLVDQADVSAEQQLSLSMNEVLTALHAPDWETRYAALEQLEPTISSMSIIEKALTDDKTAIRRLAVVYLGFIGEEHVKEVLPLLYQALKDASAMVRRTAGDTLSDLGDPEAIVAMCEALSDKNKLVRWRAARFLYEVGDEQAIPALQQAIDDPEFEVSLQAKIALERIEKGEEASGTVWQQMTKRMAEDQ</sequence>
<dbReference type="InterPro" id="IPR011989">
    <property type="entry name" value="ARM-like"/>
</dbReference>
<dbReference type="InterPro" id="IPR025989">
    <property type="entry name" value="Virulence_F_dom"/>
</dbReference>
<dbReference type="EMBL" id="JACXAH010000020">
    <property type="protein sequence ID" value="MBD1373220.1"/>
    <property type="molecule type" value="Genomic_DNA"/>
</dbReference>
<dbReference type="SUPFAM" id="SSF48371">
    <property type="entry name" value="ARM repeat"/>
    <property type="match status" value="1"/>
</dbReference>
<dbReference type="PANTHER" id="PTHR12697">
    <property type="entry name" value="PBS LYASE HEAT-LIKE PROTEIN"/>
    <property type="match status" value="1"/>
</dbReference>
<dbReference type="InterPro" id="IPR004155">
    <property type="entry name" value="PBS_lyase_HEAT"/>
</dbReference>
<dbReference type="AlphaFoldDB" id="A0A926ND65"/>
<dbReference type="SMART" id="SM00932">
    <property type="entry name" value="Nfu_N"/>
    <property type="match status" value="1"/>
</dbReference>
<feature type="domain" description="Scaffold protein Nfu/NifU N-terminal" evidence="1">
    <location>
        <begin position="4"/>
        <end position="90"/>
    </location>
</feature>
<keyword evidence="3" id="KW-1185">Reference proteome</keyword>
<organism evidence="2 3">
    <name type="scientific">Polycladospora coralii</name>
    <dbReference type="NCBI Taxonomy" id="2771432"/>
    <lineage>
        <taxon>Bacteria</taxon>
        <taxon>Bacillati</taxon>
        <taxon>Bacillota</taxon>
        <taxon>Bacilli</taxon>
        <taxon>Bacillales</taxon>
        <taxon>Thermoactinomycetaceae</taxon>
        <taxon>Polycladospora</taxon>
    </lineage>
</organism>
<dbReference type="GO" id="GO:0016491">
    <property type="term" value="F:oxidoreductase activity"/>
    <property type="evidence" value="ECO:0007669"/>
    <property type="project" value="TreeGrafter"/>
</dbReference>
<comment type="caution">
    <text evidence="2">The sequence shown here is derived from an EMBL/GenBank/DDBJ whole genome shotgun (WGS) entry which is preliminary data.</text>
</comment>
<dbReference type="SUPFAM" id="SSF110836">
    <property type="entry name" value="Hypothetical protein SAV1430"/>
    <property type="match status" value="1"/>
</dbReference>
<dbReference type="Gene3D" id="1.25.10.10">
    <property type="entry name" value="Leucine-rich Repeat Variant"/>
    <property type="match status" value="1"/>
</dbReference>
<dbReference type="Pfam" id="PF13646">
    <property type="entry name" value="HEAT_2"/>
    <property type="match status" value="1"/>
</dbReference>
<evidence type="ECO:0000313" key="3">
    <source>
        <dbReference type="Proteomes" id="UP000661691"/>
    </source>
</evidence>
<reference evidence="2" key="1">
    <citation type="submission" date="2020-09" db="EMBL/GenBank/DDBJ databases">
        <title>A novel bacterium of genus Hazenella, isolated from South China Sea.</title>
        <authorList>
            <person name="Huang H."/>
            <person name="Mo K."/>
            <person name="Hu Y."/>
        </authorList>
    </citation>
    <scope>NUCLEOTIDE SEQUENCE</scope>
    <source>
        <strain evidence="2">IB182357</strain>
    </source>
</reference>
<dbReference type="InterPro" id="IPR016024">
    <property type="entry name" value="ARM-type_fold"/>
</dbReference>
<dbReference type="InterPro" id="IPR036498">
    <property type="entry name" value="Nfu/NifU_N_sf"/>
</dbReference>
<dbReference type="Proteomes" id="UP000661691">
    <property type="component" value="Unassembled WGS sequence"/>
</dbReference>
<dbReference type="Pfam" id="PF08712">
    <property type="entry name" value="Nfu_N"/>
    <property type="match status" value="1"/>
</dbReference>
<dbReference type="PANTHER" id="PTHR12697:SF5">
    <property type="entry name" value="DEOXYHYPUSINE HYDROXYLASE"/>
    <property type="match status" value="1"/>
</dbReference>
<evidence type="ECO:0000313" key="2">
    <source>
        <dbReference type="EMBL" id="MBD1373220.1"/>
    </source>
</evidence>
<evidence type="ECO:0000259" key="1">
    <source>
        <dbReference type="SMART" id="SM00932"/>
    </source>
</evidence>
<accession>A0A926ND65</accession>
<dbReference type="RefSeq" id="WP_191142378.1">
    <property type="nucleotide sequence ID" value="NZ_JACXAH010000020.1"/>
</dbReference>
<proteinExistence type="predicted"/>
<protein>
    <submittedName>
        <fullName evidence="2">Virulence factor</fullName>
    </submittedName>
</protein>